<evidence type="ECO:0000313" key="1">
    <source>
        <dbReference type="EMBL" id="PLX16424.1"/>
    </source>
</evidence>
<dbReference type="EMBL" id="PKTG01000115">
    <property type="protein sequence ID" value="PLX16424.1"/>
    <property type="molecule type" value="Genomic_DNA"/>
</dbReference>
<dbReference type="PANTHER" id="PTHR32432">
    <property type="entry name" value="CELL DIVISION PROTEIN FTSA-RELATED"/>
    <property type="match status" value="1"/>
</dbReference>
<dbReference type="Proteomes" id="UP000234857">
    <property type="component" value="Unassembled WGS sequence"/>
</dbReference>
<evidence type="ECO:0000313" key="2">
    <source>
        <dbReference type="Proteomes" id="UP000234857"/>
    </source>
</evidence>
<gene>
    <name evidence="1" type="ORF">C0601_10175</name>
</gene>
<protein>
    <recommendedName>
        <fullName evidence="3">SHS2 domain-containing protein</fullName>
    </recommendedName>
</protein>
<dbReference type="AlphaFoldDB" id="A0A2N5ZCT8"/>
<dbReference type="PANTHER" id="PTHR32432:SF3">
    <property type="entry name" value="ETHANOLAMINE UTILIZATION PROTEIN EUTJ"/>
    <property type="match status" value="1"/>
</dbReference>
<dbReference type="Pfam" id="PF11104">
    <property type="entry name" value="PilM_2"/>
    <property type="match status" value="1"/>
</dbReference>
<dbReference type="Gene3D" id="3.30.1490.300">
    <property type="match status" value="1"/>
</dbReference>
<proteinExistence type="predicted"/>
<accession>A0A2N5ZCT8</accession>
<dbReference type="InterPro" id="IPR043129">
    <property type="entry name" value="ATPase_NBD"/>
</dbReference>
<comment type="caution">
    <text evidence="1">The sequence shown here is derived from an EMBL/GenBank/DDBJ whole genome shotgun (WGS) entry which is preliminary data.</text>
</comment>
<sequence length="311" mass="35720">MVNVNFNDEFIVDKEGFKEVLDNNLKSMGIKNQKAVVLLSDGTAVINWLTIKLGENEDLEVSITEKLNTLFPSDITNWVYNYQKLEEKKDNYTVISEAILNTNMIEIGEMMHEFKIWPHAMDVSCFNAVNVFHSFLISAENQKKNISLINMGHDSTTVMIFNSGVLKSFRIIPYAGKDFTFTISETLDKTVEEAENYKKAERFFLREYSEEQNRLDNYNIIKSVFGEIIKGIYNSFDSYLAKFREFKIHKIVLFGGGANFRNINVLLQKHLNIPVVLSSELYSLKYKGNEMSADQKNTLLPIVGGLLRDDI</sequence>
<dbReference type="InterPro" id="IPR050696">
    <property type="entry name" value="FtsA/MreB"/>
</dbReference>
<organism evidence="1 2">
    <name type="scientific">Muiribacterium halophilum</name>
    <dbReference type="NCBI Taxonomy" id="2053465"/>
    <lineage>
        <taxon>Bacteria</taxon>
        <taxon>Candidatus Muiribacteriota</taxon>
        <taxon>Candidatus Muiribacteriia</taxon>
        <taxon>Candidatus Muiribacteriales</taxon>
        <taxon>Candidatus Muiribacteriaceae</taxon>
        <taxon>Candidatus Muiribacterium</taxon>
    </lineage>
</organism>
<reference evidence="1 2" key="1">
    <citation type="submission" date="2017-11" db="EMBL/GenBank/DDBJ databases">
        <title>Genome-resolved metagenomics identifies genetic mobility, metabolic interactions, and unexpected diversity in perchlorate-reducing communities.</title>
        <authorList>
            <person name="Barnum T.P."/>
            <person name="Figueroa I.A."/>
            <person name="Carlstrom C.I."/>
            <person name="Lucas L.N."/>
            <person name="Engelbrektson A.L."/>
            <person name="Coates J.D."/>
        </authorList>
    </citation>
    <scope>NUCLEOTIDE SEQUENCE [LARGE SCALE GENOMIC DNA]</scope>
    <source>
        <strain evidence="1">BM706</strain>
    </source>
</reference>
<dbReference type="Gene3D" id="3.30.420.40">
    <property type="match status" value="2"/>
</dbReference>
<name>A0A2N5ZCT8_MUIH1</name>
<dbReference type="InterPro" id="IPR005883">
    <property type="entry name" value="PilM"/>
</dbReference>
<dbReference type="SUPFAM" id="SSF53067">
    <property type="entry name" value="Actin-like ATPase domain"/>
    <property type="match status" value="1"/>
</dbReference>
<evidence type="ECO:0008006" key="3">
    <source>
        <dbReference type="Google" id="ProtNLM"/>
    </source>
</evidence>